<dbReference type="FunFam" id="3.30.1440.10:FF:000001">
    <property type="entry name" value="50S ribosomal protein L5"/>
    <property type="match status" value="1"/>
</dbReference>
<feature type="region of interest" description="Disordered" evidence="5">
    <location>
        <begin position="32"/>
        <end position="65"/>
    </location>
</feature>
<dbReference type="InterPro" id="IPR031310">
    <property type="entry name" value="Ribosomal_uL5_N"/>
</dbReference>
<reference evidence="8" key="1">
    <citation type="submission" date="2015-10" db="EMBL/GenBank/DDBJ databases">
        <authorList>
            <person name="Regsiter A."/>
            <person name="william w."/>
        </authorList>
    </citation>
    <scope>NUCLEOTIDE SEQUENCE</scope>
    <source>
        <strain evidence="8">Montdore</strain>
    </source>
</reference>
<keyword evidence="3" id="KW-0687">Ribonucleoprotein</keyword>
<dbReference type="Gene3D" id="3.30.1440.10">
    <property type="match status" value="1"/>
</dbReference>
<dbReference type="Proteomes" id="UP001412239">
    <property type="component" value="Unassembled WGS sequence"/>
</dbReference>
<protein>
    <recommendedName>
        <fullName evidence="4">Large ribosomal subunit protein uL5m</fullName>
    </recommendedName>
</protein>
<feature type="domain" description="Large ribosomal subunit protein uL5 N-terminal" evidence="6">
    <location>
        <begin position="160"/>
        <end position="213"/>
    </location>
</feature>
<dbReference type="EMBL" id="LN891143">
    <property type="protein sequence ID" value="CUS08208.1"/>
    <property type="molecule type" value="Genomic_DNA"/>
</dbReference>
<name>A0A292PNM1_9PEZI</name>
<evidence type="ECO:0000313" key="9">
    <source>
        <dbReference type="Proteomes" id="UP001412239"/>
    </source>
</evidence>
<dbReference type="Pfam" id="PF00281">
    <property type="entry name" value="Ribosomal_L5"/>
    <property type="match status" value="1"/>
</dbReference>
<feature type="domain" description="Large ribosomal subunit protein uL5 C-terminal" evidence="7">
    <location>
        <begin position="218"/>
        <end position="316"/>
    </location>
</feature>
<evidence type="ECO:0000256" key="2">
    <source>
        <dbReference type="ARBA" id="ARBA00022980"/>
    </source>
</evidence>
<dbReference type="PANTHER" id="PTHR11994">
    <property type="entry name" value="60S RIBOSOMAL PROTEIN L11-RELATED"/>
    <property type="match status" value="1"/>
</dbReference>
<evidence type="ECO:0000256" key="3">
    <source>
        <dbReference type="ARBA" id="ARBA00023274"/>
    </source>
</evidence>
<evidence type="ECO:0000259" key="6">
    <source>
        <dbReference type="Pfam" id="PF00281"/>
    </source>
</evidence>
<gene>
    <name evidence="8" type="ORF">GSTUAT00007686001</name>
</gene>
<dbReference type="GO" id="GO:0005840">
    <property type="term" value="C:ribosome"/>
    <property type="evidence" value="ECO:0007669"/>
    <property type="project" value="UniProtKB-KW"/>
</dbReference>
<dbReference type="InterPro" id="IPR002132">
    <property type="entry name" value="Ribosomal_uL5"/>
</dbReference>
<organism evidence="8 9">
    <name type="scientific">Tuber aestivum</name>
    <name type="common">summer truffle</name>
    <dbReference type="NCBI Taxonomy" id="59557"/>
    <lineage>
        <taxon>Eukaryota</taxon>
        <taxon>Fungi</taxon>
        <taxon>Dikarya</taxon>
        <taxon>Ascomycota</taxon>
        <taxon>Pezizomycotina</taxon>
        <taxon>Pezizomycetes</taxon>
        <taxon>Pezizales</taxon>
        <taxon>Tuberaceae</taxon>
        <taxon>Tuber</taxon>
    </lineage>
</organism>
<dbReference type="GO" id="GO:0003735">
    <property type="term" value="F:structural constituent of ribosome"/>
    <property type="evidence" value="ECO:0007669"/>
    <property type="project" value="InterPro"/>
</dbReference>
<evidence type="ECO:0000313" key="8">
    <source>
        <dbReference type="EMBL" id="CUS08208.1"/>
    </source>
</evidence>
<dbReference type="Pfam" id="PF00673">
    <property type="entry name" value="Ribosomal_L5_C"/>
    <property type="match status" value="1"/>
</dbReference>
<dbReference type="InterPro" id="IPR022803">
    <property type="entry name" value="Ribosomal_uL5_dom_sf"/>
</dbReference>
<proteinExistence type="inferred from homology"/>
<sequence length="321" mass="35637">MAHRTPLSILRAPNTHQHHLLLPLDTLQQQSRRLSTTKPALARVPPREKTSASSPSKGGSRTRAAYQYRSPRYYRGRLAPNVPPPSASPSSRLFVPGPFAAERLEDHYWNTVAPDLQVLSYVHKQNPTFDIEKDYRQLTALRLPPKPTRQQLPALRTFRNIPRLTGITVHSMVREAMKDSAYLHAAGMIVQSITGVRASVHKSKDNIAMWELRAGKSISVTAQVKGRSAYRFLAQLIDVVLPRIKDWKGVAGGSGDSSGNITFGMSSEAVSMFPEIEVNYDMYPPKMVPGLHITIHTSAGNDVDAKILLKAMGLPFDGNFR</sequence>
<evidence type="ECO:0000259" key="7">
    <source>
        <dbReference type="Pfam" id="PF00673"/>
    </source>
</evidence>
<keyword evidence="9" id="KW-1185">Reference proteome</keyword>
<accession>A0A292PNM1</accession>
<comment type="similarity">
    <text evidence="1">Belongs to the universal ribosomal protein uL5 family.</text>
</comment>
<evidence type="ECO:0000256" key="1">
    <source>
        <dbReference type="ARBA" id="ARBA00008553"/>
    </source>
</evidence>
<keyword evidence="2" id="KW-0689">Ribosomal protein</keyword>
<dbReference type="GO" id="GO:0006412">
    <property type="term" value="P:translation"/>
    <property type="evidence" value="ECO:0007669"/>
    <property type="project" value="InterPro"/>
</dbReference>
<evidence type="ECO:0000256" key="5">
    <source>
        <dbReference type="SAM" id="MobiDB-lite"/>
    </source>
</evidence>
<evidence type="ECO:0000256" key="4">
    <source>
        <dbReference type="ARBA" id="ARBA00040368"/>
    </source>
</evidence>
<dbReference type="AlphaFoldDB" id="A0A292PNM1"/>
<dbReference type="SUPFAM" id="SSF55282">
    <property type="entry name" value="RL5-like"/>
    <property type="match status" value="1"/>
</dbReference>
<dbReference type="InterPro" id="IPR031309">
    <property type="entry name" value="Ribosomal_uL5_C"/>
</dbReference>
<dbReference type="GO" id="GO:1990904">
    <property type="term" value="C:ribonucleoprotein complex"/>
    <property type="evidence" value="ECO:0007669"/>
    <property type="project" value="UniProtKB-KW"/>
</dbReference>